<dbReference type="InterPro" id="IPR015421">
    <property type="entry name" value="PyrdxlP-dep_Trfase_major"/>
</dbReference>
<evidence type="ECO:0000256" key="5">
    <source>
        <dbReference type="RuleBase" id="RU362118"/>
    </source>
</evidence>
<dbReference type="Pfam" id="PF01053">
    <property type="entry name" value="Cys_Met_Meta_PP"/>
    <property type="match status" value="1"/>
</dbReference>
<comment type="caution">
    <text evidence="6">The sequence shown here is derived from an EMBL/GenBank/DDBJ whole genome shotgun (WGS) entry which is preliminary data.</text>
</comment>
<keyword evidence="7" id="KW-1185">Reference proteome</keyword>
<comment type="cofactor">
    <cofactor evidence="1 5">
        <name>pyridoxal 5'-phosphate</name>
        <dbReference type="ChEBI" id="CHEBI:597326"/>
    </cofactor>
</comment>
<dbReference type="Gene3D" id="3.90.1150.10">
    <property type="entry name" value="Aspartate Aminotransferase, domain 1"/>
    <property type="match status" value="1"/>
</dbReference>
<accession>A0ABS2TG53</accession>
<dbReference type="EMBL" id="JAFFJS010000004">
    <property type="protein sequence ID" value="MBM9433636.1"/>
    <property type="molecule type" value="Genomic_DNA"/>
</dbReference>
<evidence type="ECO:0000256" key="2">
    <source>
        <dbReference type="ARBA" id="ARBA00009077"/>
    </source>
</evidence>
<comment type="similarity">
    <text evidence="2 5">Belongs to the trans-sulfuration enzymes family.</text>
</comment>
<evidence type="ECO:0000313" key="6">
    <source>
        <dbReference type="EMBL" id="MBM9433636.1"/>
    </source>
</evidence>
<sequence length="427" mass="45551">MTQENWNFETLQIHAGQTPDSETGARALPIYQTTSFVFEDAAQAAGRFALTEPGNIYTRITNPTQGAIEARLAALEGGVAGLLVSSGQAATTLAILNIAQAGDHVVASPWLYGGTLSLLTHTLTRYGISVSYVEDPADPESWRAAVTDKTKLFFGETIPNPRGSVLDLEKIAEVAHSEGLPLIVDNTVATPYVLRPFDFGADVVIHSATKFLGGHGTSIGGVIIEKGDFDWTSGKFPTLSEPDASYHGITWGDLGPGAFVTRIRTTLLRDIGPAISPFNAFLIGLGMETLSLRMEKHLENTRRVAEFLENHDLVESTTWASLPSSPYYDLAQKYTPKGAGSIIAFTVKGGKDAGIAFVDGLTLHSNVANIGDVRSLVIHPASTTHSQLTDDELAAAGVPAGLVRLSVGLEHIDDILADLEQSFEKLA</sequence>
<name>A0ABS2TG53_9ACTO</name>
<keyword evidence="3" id="KW-0808">Transferase</keyword>
<dbReference type="CDD" id="cd00614">
    <property type="entry name" value="CGS_like"/>
    <property type="match status" value="1"/>
</dbReference>
<organism evidence="6 7">
    <name type="scientific">Flaviflexus equikiangi</name>
    <dbReference type="NCBI Taxonomy" id="2758573"/>
    <lineage>
        <taxon>Bacteria</taxon>
        <taxon>Bacillati</taxon>
        <taxon>Actinomycetota</taxon>
        <taxon>Actinomycetes</taxon>
        <taxon>Actinomycetales</taxon>
        <taxon>Actinomycetaceae</taxon>
        <taxon>Flaviflexus</taxon>
    </lineage>
</organism>
<dbReference type="NCBIfam" id="TIGR01326">
    <property type="entry name" value="OAH_OAS_sulfhy"/>
    <property type="match status" value="1"/>
</dbReference>
<dbReference type="InterPro" id="IPR006235">
    <property type="entry name" value="OAc-hSer/O-AcSer_sulfhydrylase"/>
</dbReference>
<dbReference type="PROSITE" id="PS00868">
    <property type="entry name" value="CYS_MET_METAB_PP"/>
    <property type="match status" value="1"/>
</dbReference>
<keyword evidence="4 5" id="KW-0663">Pyridoxal phosphate</keyword>
<evidence type="ECO:0000313" key="7">
    <source>
        <dbReference type="Proteomes" id="UP000705983"/>
    </source>
</evidence>
<dbReference type="InterPro" id="IPR000277">
    <property type="entry name" value="Cys/Met-Metab_PyrdxlP-dep_enz"/>
</dbReference>
<dbReference type="RefSeq" id="WP_187996831.1">
    <property type="nucleotide sequence ID" value="NZ_JACEXG010000004.1"/>
</dbReference>
<dbReference type="PANTHER" id="PTHR43797">
    <property type="entry name" value="HOMOCYSTEINE/CYSTEINE SYNTHASE"/>
    <property type="match status" value="1"/>
</dbReference>
<proteinExistence type="inferred from homology"/>
<protein>
    <submittedName>
        <fullName evidence="6">Aminotransferase class V-fold PLP-dependent enzyme</fullName>
    </submittedName>
</protein>
<keyword evidence="6" id="KW-0032">Aminotransferase</keyword>
<evidence type="ECO:0000256" key="1">
    <source>
        <dbReference type="ARBA" id="ARBA00001933"/>
    </source>
</evidence>
<gene>
    <name evidence="6" type="ORF">JVW63_07990</name>
</gene>
<dbReference type="PANTHER" id="PTHR43797:SF2">
    <property type="entry name" value="HOMOCYSTEINE_CYSTEINE SYNTHASE"/>
    <property type="match status" value="1"/>
</dbReference>
<evidence type="ECO:0000256" key="4">
    <source>
        <dbReference type="ARBA" id="ARBA00022898"/>
    </source>
</evidence>
<dbReference type="InterPro" id="IPR015424">
    <property type="entry name" value="PyrdxlP-dep_Trfase"/>
</dbReference>
<dbReference type="SUPFAM" id="SSF53383">
    <property type="entry name" value="PLP-dependent transferases"/>
    <property type="match status" value="1"/>
</dbReference>
<dbReference type="PIRSF" id="PIRSF001434">
    <property type="entry name" value="CGS"/>
    <property type="match status" value="1"/>
</dbReference>
<dbReference type="InterPro" id="IPR054542">
    <property type="entry name" value="Cys_met_metab_PP"/>
</dbReference>
<dbReference type="InterPro" id="IPR015422">
    <property type="entry name" value="PyrdxlP-dep_Trfase_small"/>
</dbReference>
<dbReference type="Gene3D" id="3.40.640.10">
    <property type="entry name" value="Type I PLP-dependent aspartate aminotransferase-like (Major domain)"/>
    <property type="match status" value="1"/>
</dbReference>
<reference evidence="7" key="1">
    <citation type="submission" date="2021-02" db="EMBL/GenBank/DDBJ databases">
        <title>Leucobacter sp. CX169.</title>
        <authorList>
            <person name="Cheng Y."/>
        </authorList>
    </citation>
    <scope>NUCLEOTIDE SEQUENCE [LARGE SCALE GENOMIC DNA]</scope>
    <source>
        <strain evidence="7">JY899</strain>
    </source>
</reference>
<dbReference type="Proteomes" id="UP000705983">
    <property type="component" value="Unassembled WGS sequence"/>
</dbReference>
<evidence type="ECO:0000256" key="3">
    <source>
        <dbReference type="ARBA" id="ARBA00022679"/>
    </source>
</evidence>
<dbReference type="GO" id="GO:0008483">
    <property type="term" value="F:transaminase activity"/>
    <property type="evidence" value="ECO:0007669"/>
    <property type="project" value="UniProtKB-KW"/>
</dbReference>